<dbReference type="PANTHER" id="PTHR43245:SF13">
    <property type="entry name" value="UDP-D-APIOSE_UDP-D-XYLOSE SYNTHASE 2"/>
    <property type="match status" value="1"/>
</dbReference>
<dbReference type="AlphaFoldDB" id="A0A6H2DLA1"/>
<dbReference type="Pfam" id="PF01370">
    <property type="entry name" value="Epimerase"/>
    <property type="match status" value="1"/>
</dbReference>
<sequence length="297" mass="31776">MARILLTGASGFIGREALRLLCDTGHEVHCIGRSPAIDPRAHNHTLDLMDSGQIAPLVLAIGASHCLHLAWYAVPRKYWHAPENLDWLAASIHLTRAFAASGGKRLVAAGTCAEYDWAVPVLDEATTPVSPATLYGKSKASFCQMLMSSAPILGLSAGWARVFNPYGPFDRPERLLGTVITAAQNGQGAKFSAGTQKRDFIHVDDVAAGLIHLLHSDIETPVNIGSGTAVTVRAFAEMAAHYAGISDRLIFGEAVAAATEPDLIVADTRKMTEELRFTPHFSIETGIQDAVSRALKS</sequence>
<accession>A0A6H2DLA1</accession>
<organism evidence="2 3">
    <name type="scientific">Parasphingorhabdus halotolerans</name>
    <dbReference type="NCBI Taxonomy" id="2725558"/>
    <lineage>
        <taxon>Bacteria</taxon>
        <taxon>Pseudomonadati</taxon>
        <taxon>Pseudomonadota</taxon>
        <taxon>Alphaproteobacteria</taxon>
        <taxon>Sphingomonadales</taxon>
        <taxon>Sphingomonadaceae</taxon>
        <taxon>Parasphingorhabdus</taxon>
    </lineage>
</organism>
<dbReference type="Gene3D" id="3.40.50.720">
    <property type="entry name" value="NAD(P)-binding Rossmann-like Domain"/>
    <property type="match status" value="1"/>
</dbReference>
<reference evidence="2 3" key="1">
    <citation type="submission" date="2020-04" db="EMBL/GenBank/DDBJ databases">
        <title>Genome sequence for Sphingorhabdus sp. strain M1.</title>
        <authorList>
            <person name="Park S.-J."/>
        </authorList>
    </citation>
    <scope>NUCLEOTIDE SEQUENCE [LARGE SCALE GENOMIC DNA]</scope>
    <source>
        <strain evidence="2 3">JK6</strain>
    </source>
</reference>
<dbReference type="SUPFAM" id="SSF51735">
    <property type="entry name" value="NAD(P)-binding Rossmann-fold domains"/>
    <property type="match status" value="1"/>
</dbReference>
<dbReference type="Proteomes" id="UP000501600">
    <property type="component" value="Chromosome"/>
</dbReference>
<dbReference type="InterPro" id="IPR001509">
    <property type="entry name" value="Epimerase_deHydtase"/>
</dbReference>
<gene>
    <name evidence="2" type="ORF">HF685_03855</name>
</gene>
<dbReference type="InterPro" id="IPR050177">
    <property type="entry name" value="Lipid_A_modif_metabolic_enz"/>
</dbReference>
<dbReference type="PANTHER" id="PTHR43245">
    <property type="entry name" value="BIFUNCTIONAL POLYMYXIN RESISTANCE PROTEIN ARNA"/>
    <property type="match status" value="1"/>
</dbReference>
<keyword evidence="3" id="KW-1185">Reference proteome</keyword>
<evidence type="ECO:0000313" key="2">
    <source>
        <dbReference type="EMBL" id="QJB68531.1"/>
    </source>
</evidence>
<proteinExistence type="predicted"/>
<dbReference type="RefSeq" id="WP_168818374.1">
    <property type="nucleotide sequence ID" value="NZ_CP051217.1"/>
</dbReference>
<dbReference type="EMBL" id="CP051217">
    <property type="protein sequence ID" value="QJB68531.1"/>
    <property type="molecule type" value="Genomic_DNA"/>
</dbReference>
<protein>
    <submittedName>
        <fullName evidence="2">NAD(P)-dependent oxidoreductase</fullName>
    </submittedName>
</protein>
<dbReference type="CDD" id="cd08946">
    <property type="entry name" value="SDR_e"/>
    <property type="match status" value="1"/>
</dbReference>
<dbReference type="KEGG" id="phao:HF685_03855"/>
<evidence type="ECO:0000259" key="1">
    <source>
        <dbReference type="Pfam" id="PF01370"/>
    </source>
</evidence>
<name>A0A6H2DLA1_9SPHN</name>
<dbReference type="InterPro" id="IPR036291">
    <property type="entry name" value="NAD(P)-bd_dom_sf"/>
</dbReference>
<evidence type="ECO:0000313" key="3">
    <source>
        <dbReference type="Proteomes" id="UP000501600"/>
    </source>
</evidence>
<feature type="domain" description="NAD-dependent epimerase/dehydratase" evidence="1">
    <location>
        <begin position="4"/>
        <end position="225"/>
    </location>
</feature>